<evidence type="ECO:0000256" key="1">
    <source>
        <dbReference type="ARBA" id="ARBA00022729"/>
    </source>
</evidence>
<dbReference type="AlphaFoldDB" id="A0A2N3PVJ0"/>
<dbReference type="PANTHER" id="PTHR43208">
    <property type="entry name" value="ABC TRANSPORTER SUBSTRATE-BINDING PROTEIN"/>
    <property type="match status" value="1"/>
</dbReference>
<dbReference type="PANTHER" id="PTHR43208:SF1">
    <property type="entry name" value="ABC TRANSPORTER SUBSTRATE-BINDING PROTEIN"/>
    <property type="match status" value="1"/>
</dbReference>
<dbReference type="InterPro" id="IPR006311">
    <property type="entry name" value="TAT_signal"/>
</dbReference>
<name>A0A2N3PVJ0_9PROT</name>
<evidence type="ECO:0000259" key="2">
    <source>
        <dbReference type="Pfam" id="PF02608"/>
    </source>
</evidence>
<dbReference type="Gene3D" id="3.40.50.2300">
    <property type="match status" value="2"/>
</dbReference>
<dbReference type="Pfam" id="PF02608">
    <property type="entry name" value="Bmp"/>
    <property type="match status" value="1"/>
</dbReference>
<evidence type="ECO:0000313" key="4">
    <source>
        <dbReference type="Proteomes" id="UP000233293"/>
    </source>
</evidence>
<sequence length="361" mass="38979">MTITVTRRTFLAGSAAAAGTAVLGRPGRALAADPLAVAFVYTGPIGDHGYTFAHDVGRRAVEAHFGDKVKVTFVENVPEGPDCERVIRQLATSGNQLIFSTSFGFMEATLKVAKQFPKLKFEHATGFKRADNLAIYNARFYEGRAVLGDIAGRMSKAGVAGYVASFPIPEVVMGINAFTLAAQKHNPNFKTKVIWANTWYDPGKESDAAKALIDKGADILCQHTDSAAPLQVAESRGVYAFGQAQDMSAYAPKAHLTAVVDQWEGYYIDRVQKALDGKWTSTDIWWGFKEGLVGLAPYNAAMPADVKASADKLKADITSGAVHPFTGPIKNQKGEVVYADGKKASDEDMLKMNWYVQGVES</sequence>
<organism evidence="3 4">
    <name type="scientific">Telmatospirillum siberiense</name>
    <dbReference type="NCBI Taxonomy" id="382514"/>
    <lineage>
        <taxon>Bacteria</taxon>
        <taxon>Pseudomonadati</taxon>
        <taxon>Pseudomonadota</taxon>
        <taxon>Alphaproteobacteria</taxon>
        <taxon>Rhodospirillales</taxon>
        <taxon>Rhodospirillaceae</taxon>
        <taxon>Telmatospirillum</taxon>
    </lineage>
</organism>
<comment type="caution">
    <text evidence="3">The sequence shown here is derived from an EMBL/GenBank/DDBJ whole genome shotgun (WGS) entry which is preliminary data.</text>
</comment>
<dbReference type="NCBIfam" id="TIGR01409">
    <property type="entry name" value="TAT_signal_seq"/>
    <property type="match status" value="1"/>
</dbReference>
<dbReference type="InterPro" id="IPR003760">
    <property type="entry name" value="PnrA-like"/>
</dbReference>
<dbReference type="InterPro" id="IPR052910">
    <property type="entry name" value="ABC-Purine-Binding"/>
</dbReference>
<gene>
    <name evidence="3" type="ORF">CWS72_11185</name>
</gene>
<dbReference type="EMBL" id="PIUM01000011">
    <property type="protein sequence ID" value="PKU24407.1"/>
    <property type="molecule type" value="Genomic_DNA"/>
</dbReference>
<keyword evidence="4" id="KW-1185">Reference proteome</keyword>
<reference evidence="4" key="1">
    <citation type="submission" date="2017-12" db="EMBL/GenBank/DDBJ databases">
        <title>Draft genome sequence of Telmatospirillum siberiense 26-4b1T, an acidotolerant peatland alphaproteobacterium potentially involved in sulfur cycling.</title>
        <authorList>
            <person name="Hausmann B."/>
            <person name="Pjevac P."/>
            <person name="Schreck K."/>
            <person name="Herbold C.W."/>
            <person name="Daims H."/>
            <person name="Wagner M."/>
            <person name="Pester M."/>
            <person name="Loy A."/>
        </authorList>
    </citation>
    <scope>NUCLEOTIDE SEQUENCE [LARGE SCALE GENOMIC DNA]</scope>
    <source>
        <strain evidence="4">26-4b1</strain>
    </source>
</reference>
<accession>A0A2N3PVJ0</accession>
<dbReference type="InterPro" id="IPR019546">
    <property type="entry name" value="TAT_signal_bac_arc"/>
</dbReference>
<proteinExistence type="predicted"/>
<dbReference type="PROSITE" id="PS51318">
    <property type="entry name" value="TAT"/>
    <property type="match status" value="1"/>
</dbReference>
<protein>
    <submittedName>
        <fullName evidence="3">BMP family ABC transporter substrate-binding protein</fullName>
    </submittedName>
</protein>
<evidence type="ECO:0000313" key="3">
    <source>
        <dbReference type="EMBL" id="PKU24407.1"/>
    </source>
</evidence>
<keyword evidence="1" id="KW-0732">Signal</keyword>
<dbReference type="CDD" id="cd19963">
    <property type="entry name" value="PBP1_BMP-like"/>
    <property type="match status" value="1"/>
</dbReference>
<dbReference type="GO" id="GO:0005886">
    <property type="term" value="C:plasma membrane"/>
    <property type="evidence" value="ECO:0007669"/>
    <property type="project" value="InterPro"/>
</dbReference>
<feature type="domain" description="ABC transporter substrate-binding protein PnrA-like" evidence="2">
    <location>
        <begin position="37"/>
        <end position="314"/>
    </location>
</feature>
<dbReference type="RefSeq" id="WP_101250693.1">
    <property type="nucleotide sequence ID" value="NZ_PIUM01000011.1"/>
</dbReference>
<dbReference type="OrthoDB" id="9781639at2"/>
<dbReference type="Proteomes" id="UP000233293">
    <property type="component" value="Unassembled WGS sequence"/>
</dbReference>